<dbReference type="EMBL" id="QVQW01000024">
    <property type="protein sequence ID" value="RKU45078.1"/>
    <property type="molecule type" value="Genomic_DNA"/>
</dbReference>
<name>A0A420YB08_9PEZI</name>
<comment type="caution">
    <text evidence="1">The sequence shown here is derived from an EMBL/GenBank/DDBJ whole genome shotgun (WGS) entry which is preliminary data.</text>
</comment>
<reference evidence="1 2" key="1">
    <citation type="submission" date="2018-08" db="EMBL/GenBank/DDBJ databases">
        <title>Draft genome of the lignicolous fungus Coniochaeta pulveracea.</title>
        <authorList>
            <person name="Borstlap C.J."/>
            <person name="De Witt R.N."/>
            <person name="Botha A."/>
            <person name="Volschenk H."/>
        </authorList>
    </citation>
    <scope>NUCLEOTIDE SEQUENCE [LARGE SCALE GENOMIC DNA]</scope>
    <source>
        <strain evidence="1 2">CAB683</strain>
    </source>
</reference>
<dbReference type="Proteomes" id="UP000275385">
    <property type="component" value="Unassembled WGS sequence"/>
</dbReference>
<keyword evidence="2" id="KW-1185">Reference proteome</keyword>
<organism evidence="1 2">
    <name type="scientific">Coniochaeta pulveracea</name>
    <dbReference type="NCBI Taxonomy" id="177199"/>
    <lineage>
        <taxon>Eukaryota</taxon>
        <taxon>Fungi</taxon>
        <taxon>Dikarya</taxon>
        <taxon>Ascomycota</taxon>
        <taxon>Pezizomycotina</taxon>
        <taxon>Sordariomycetes</taxon>
        <taxon>Sordariomycetidae</taxon>
        <taxon>Coniochaetales</taxon>
        <taxon>Coniochaetaceae</taxon>
        <taxon>Coniochaeta</taxon>
    </lineage>
</organism>
<dbReference type="AlphaFoldDB" id="A0A420YB08"/>
<evidence type="ECO:0000313" key="1">
    <source>
        <dbReference type="EMBL" id="RKU45078.1"/>
    </source>
</evidence>
<accession>A0A420YB08</accession>
<gene>
    <name evidence="1" type="ORF">DL546_007561</name>
</gene>
<sequence length="182" mass="21478">MRHLTDTYPLLVVEDRNTKRLQLQTPNNIPYDRWIMNWLLETNLAMPCFDLAVTHLLHRMATVEPRVQEQEHLPSLCIALLLKREILPLEQGRVDLDFTRLMYLKFRMEYDAWLEGAVLDKAQFEECRALQGEIDANLGFYDQLTKELDPGHSLVKYVDYLYDIQDELKQDEEEILVGSQPQ</sequence>
<protein>
    <submittedName>
        <fullName evidence="1">Uncharacterized protein</fullName>
    </submittedName>
</protein>
<proteinExistence type="predicted"/>
<evidence type="ECO:0000313" key="2">
    <source>
        <dbReference type="Proteomes" id="UP000275385"/>
    </source>
</evidence>